<dbReference type="AlphaFoldDB" id="A0A4P7QIT0"/>
<comment type="catalytic activity">
    <reaction evidence="2 4">
        <text>L-methionyl-[protein] + [thioredoxin]-disulfide + H2O = L-methionyl-(S)-S-oxide-[protein] + [thioredoxin]-dithiol</text>
        <dbReference type="Rhea" id="RHEA:14217"/>
        <dbReference type="Rhea" id="RHEA-COMP:10698"/>
        <dbReference type="Rhea" id="RHEA-COMP:10700"/>
        <dbReference type="Rhea" id="RHEA-COMP:12313"/>
        <dbReference type="Rhea" id="RHEA-COMP:12315"/>
        <dbReference type="ChEBI" id="CHEBI:15377"/>
        <dbReference type="ChEBI" id="CHEBI:16044"/>
        <dbReference type="ChEBI" id="CHEBI:29950"/>
        <dbReference type="ChEBI" id="CHEBI:44120"/>
        <dbReference type="ChEBI" id="CHEBI:50058"/>
        <dbReference type="EC" id="1.8.4.11"/>
    </reaction>
</comment>
<feature type="domain" description="Peptide methionine sulphoxide reductase MsrA" evidence="5">
    <location>
        <begin position="49"/>
        <end position="206"/>
    </location>
</feature>
<evidence type="ECO:0000256" key="2">
    <source>
        <dbReference type="ARBA" id="ARBA00047806"/>
    </source>
</evidence>
<sequence length="216" mass="23594">MSFLFKPEPKIVAASEALEGRAEPINPEPANHAVLGTPLTGLEEGQAELYVGIGCFWGAEKMYWQQPGVIATAVGYAGGTTPNPTYYEVCRGLTNHAEVVRVVYNPAEVSLRELVVLALEAHDPTQGFRQGNDVGTQYRSAFYVHTEREREEVQGLVDAYADKLKAHGFGETTTEVRLLSATDAAQFFLAEEEHQQYLHKNPGGYCPHHSTGVACG</sequence>
<dbReference type="GO" id="GO:0033744">
    <property type="term" value="F:L-methionine:thioredoxin-disulfide S-oxidoreductase activity"/>
    <property type="evidence" value="ECO:0007669"/>
    <property type="project" value="RHEA"/>
</dbReference>
<dbReference type="PANTHER" id="PTHR42799:SF2">
    <property type="entry name" value="MITOCHONDRIAL PEPTIDE METHIONINE SULFOXIDE REDUCTASE"/>
    <property type="match status" value="1"/>
</dbReference>
<comment type="catalytic activity">
    <reaction evidence="3 4">
        <text>[thioredoxin]-disulfide + L-methionine + H2O = L-methionine (S)-S-oxide + [thioredoxin]-dithiol</text>
        <dbReference type="Rhea" id="RHEA:19993"/>
        <dbReference type="Rhea" id="RHEA-COMP:10698"/>
        <dbReference type="Rhea" id="RHEA-COMP:10700"/>
        <dbReference type="ChEBI" id="CHEBI:15377"/>
        <dbReference type="ChEBI" id="CHEBI:29950"/>
        <dbReference type="ChEBI" id="CHEBI:50058"/>
        <dbReference type="ChEBI" id="CHEBI:57844"/>
        <dbReference type="ChEBI" id="CHEBI:58772"/>
        <dbReference type="EC" id="1.8.4.11"/>
    </reaction>
</comment>
<dbReference type="InterPro" id="IPR050162">
    <property type="entry name" value="MsrA_MetSO_reductase"/>
</dbReference>
<dbReference type="OrthoDB" id="4174719at2"/>
<dbReference type="InterPro" id="IPR036509">
    <property type="entry name" value="Met_Sox_Rdtase_MsrA_sf"/>
</dbReference>
<dbReference type="GO" id="GO:0008113">
    <property type="term" value="F:peptide-methionine (S)-S-oxide reductase activity"/>
    <property type="evidence" value="ECO:0007669"/>
    <property type="project" value="UniProtKB-UniRule"/>
</dbReference>
<comment type="function">
    <text evidence="4">Has an important function as a repair enzyme for proteins that have been inactivated by oxidation. Catalyzes the reversible oxidation-reduction of methionine sulfoxide in proteins to methionine.</text>
</comment>
<proteinExistence type="inferred from homology"/>
<accession>A0A4P7QIT0</accession>
<dbReference type="Gene3D" id="3.30.1060.10">
    <property type="entry name" value="Peptide methionine sulphoxide reductase MsrA"/>
    <property type="match status" value="1"/>
</dbReference>
<evidence type="ECO:0000259" key="5">
    <source>
        <dbReference type="Pfam" id="PF01625"/>
    </source>
</evidence>
<dbReference type="SUPFAM" id="SSF55068">
    <property type="entry name" value="Peptide methionine sulfoxide reductase"/>
    <property type="match status" value="1"/>
</dbReference>
<gene>
    <name evidence="4 6" type="primary">msrA</name>
    <name evidence="6" type="ORF">CENDO_10735</name>
</gene>
<feature type="active site" evidence="4">
    <location>
        <position position="55"/>
    </location>
</feature>
<dbReference type="PANTHER" id="PTHR42799">
    <property type="entry name" value="MITOCHONDRIAL PEPTIDE METHIONINE SULFOXIDE REDUCTASE"/>
    <property type="match status" value="1"/>
</dbReference>
<protein>
    <recommendedName>
        <fullName evidence="4">Peptide methionine sulfoxide reductase MsrA</fullName>
        <shortName evidence="4">Protein-methionine-S-oxide reductase</shortName>
        <ecNumber evidence="4">1.8.4.11</ecNumber>
    </recommendedName>
    <alternativeName>
        <fullName evidence="4">Peptide-methionine (S)-S-oxide reductase</fullName>
        <shortName evidence="4">Peptide Met(O) reductase</shortName>
    </alternativeName>
</protein>
<dbReference type="Pfam" id="PF01625">
    <property type="entry name" value="PMSR"/>
    <property type="match status" value="1"/>
</dbReference>
<dbReference type="InterPro" id="IPR002569">
    <property type="entry name" value="Met_Sox_Rdtase_MsrA_dom"/>
</dbReference>
<dbReference type="GO" id="GO:0005737">
    <property type="term" value="C:cytoplasm"/>
    <property type="evidence" value="ECO:0007669"/>
    <property type="project" value="TreeGrafter"/>
</dbReference>
<dbReference type="EMBL" id="CP039247">
    <property type="protein sequence ID" value="QCB29400.1"/>
    <property type="molecule type" value="Genomic_DNA"/>
</dbReference>
<dbReference type="RefSeq" id="WP_136141988.1">
    <property type="nucleotide sequence ID" value="NZ_CP039247.1"/>
</dbReference>
<dbReference type="EC" id="1.8.4.11" evidence="4"/>
<keyword evidence="1 4" id="KW-0560">Oxidoreductase</keyword>
<evidence type="ECO:0000313" key="7">
    <source>
        <dbReference type="Proteomes" id="UP000296352"/>
    </source>
</evidence>
<dbReference type="KEGG" id="cee:CENDO_10735"/>
<organism evidence="6 7">
    <name type="scientific">Corynebacterium endometrii</name>
    <dbReference type="NCBI Taxonomy" id="2488819"/>
    <lineage>
        <taxon>Bacteria</taxon>
        <taxon>Bacillati</taxon>
        <taxon>Actinomycetota</taxon>
        <taxon>Actinomycetes</taxon>
        <taxon>Mycobacteriales</taxon>
        <taxon>Corynebacteriaceae</taxon>
        <taxon>Corynebacterium</taxon>
    </lineage>
</organism>
<reference evidence="6 7" key="1">
    <citation type="submission" date="2019-04" db="EMBL/GenBank/DDBJ databases">
        <title>Corynebacterium endometrii sp. nov., isolated from the uterus of a cow with endometritis.</title>
        <authorList>
            <person name="Ballas P."/>
            <person name="Ruckert C."/>
            <person name="Wagener K."/>
            <person name="Drillich M."/>
            <person name="Kaempfer P."/>
            <person name="Busse H.-J."/>
            <person name="Ehling-Schulz M."/>
        </authorList>
    </citation>
    <scope>NUCLEOTIDE SEQUENCE [LARGE SCALE GENOMIC DNA]</scope>
    <source>
        <strain evidence="6 7">LMM-1653</strain>
    </source>
</reference>
<name>A0A4P7QIT0_9CORY</name>
<dbReference type="Proteomes" id="UP000296352">
    <property type="component" value="Chromosome"/>
</dbReference>
<evidence type="ECO:0000256" key="1">
    <source>
        <dbReference type="ARBA" id="ARBA00023002"/>
    </source>
</evidence>
<evidence type="ECO:0000256" key="4">
    <source>
        <dbReference type="HAMAP-Rule" id="MF_01401"/>
    </source>
</evidence>
<dbReference type="NCBIfam" id="TIGR00401">
    <property type="entry name" value="msrA"/>
    <property type="match status" value="1"/>
</dbReference>
<dbReference type="GO" id="GO:0034599">
    <property type="term" value="P:cellular response to oxidative stress"/>
    <property type="evidence" value="ECO:0007669"/>
    <property type="project" value="TreeGrafter"/>
</dbReference>
<comment type="similarity">
    <text evidence="4">Belongs to the MsrA Met sulfoxide reductase family.</text>
</comment>
<evidence type="ECO:0000313" key="6">
    <source>
        <dbReference type="EMBL" id="QCB29400.1"/>
    </source>
</evidence>
<evidence type="ECO:0000256" key="3">
    <source>
        <dbReference type="ARBA" id="ARBA00048782"/>
    </source>
</evidence>
<dbReference type="HAMAP" id="MF_01401">
    <property type="entry name" value="MsrA"/>
    <property type="match status" value="1"/>
</dbReference>
<keyword evidence="7" id="KW-1185">Reference proteome</keyword>